<name>A0A075R3X0_BRELA</name>
<dbReference type="InterPro" id="IPR036388">
    <property type="entry name" value="WH-like_DNA-bd_sf"/>
</dbReference>
<dbReference type="Pfam" id="PF00270">
    <property type="entry name" value="DEAD"/>
    <property type="match status" value="1"/>
</dbReference>
<evidence type="ECO:0000256" key="3">
    <source>
        <dbReference type="ARBA" id="ARBA00022806"/>
    </source>
</evidence>
<dbReference type="PROSITE" id="PS51194">
    <property type="entry name" value="HELICASE_CTER"/>
    <property type="match status" value="1"/>
</dbReference>
<dbReference type="PANTHER" id="PTHR13710:SF84">
    <property type="entry name" value="ATP-DEPENDENT DNA HELICASE RECS-RELATED"/>
    <property type="match status" value="1"/>
</dbReference>
<evidence type="ECO:0000259" key="7">
    <source>
        <dbReference type="PROSITE" id="PS51192"/>
    </source>
</evidence>
<dbReference type="GO" id="GO:0030894">
    <property type="term" value="C:replisome"/>
    <property type="evidence" value="ECO:0007669"/>
    <property type="project" value="TreeGrafter"/>
</dbReference>
<dbReference type="EMBL" id="CP007806">
    <property type="protein sequence ID" value="AIG26181.1"/>
    <property type="molecule type" value="Genomic_DNA"/>
</dbReference>
<dbReference type="GO" id="GO:0043590">
    <property type="term" value="C:bacterial nucleoid"/>
    <property type="evidence" value="ECO:0007669"/>
    <property type="project" value="TreeGrafter"/>
</dbReference>
<evidence type="ECO:0000256" key="4">
    <source>
        <dbReference type="ARBA" id="ARBA00022840"/>
    </source>
</evidence>
<dbReference type="eggNOG" id="COG0514">
    <property type="taxonomic scope" value="Bacteria"/>
</dbReference>
<evidence type="ECO:0000256" key="2">
    <source>
        <dbReference type="ARBA" id="ARBA00022801"/>
    </source>
</evidence>
<accession>A0A075R3X0</accession>
<dbReference type="GO" id="GO:0016787">
    <property type="term" value="F:hydrolase activity"/>
    <property type="evidence" value="ECO:0007669"/>
    <property type="project" value="UniProtKB-KW"/>
</dbReference>
<dbReference type="Pfam" id="PF00271">
    <property type="entry name" value="Helicase_C"/>
    <property type="match status" value="1"/>
</dbReference>
<dbReference type="InterPro" id="IPR001650">
    <property type="entry name" value="Helicase_C-like"/>
</dbReference>
<feature type="domain" description="Helicase C-terminal" evidence="8">
    <location>
        <begin position="225"/>
        <end position="369"/>
    </location>
</feature>
<evidence type="ECO:0000313" key="10">
    <source>
        <dbReference type="Proteomes" id="UP000005850"/>
    </source>
</evidence>
<dbReference type="InterPro" id="IPR014001">
    <property type="entry name" value="Helicase_ATP-bd"/>
</dbReference>
<dbReference type="CDD" id="cd17920">
    <property type="entry name" value="DEXHc_RecQ"/>
    <property type="match status" value="1"/>
</dbReference>
<dbReference type="PROSITE" id="PS51192">
    <property type="entry name" value="HELICASE_ATP_BIND_1"/>
    <property type="match status" value="1"/>
</dbReference>
<dbReference type="PANTHER" id="PTHR13710">
    <property type="entry name" value="DNA HELICASE RECQ FAMILY MEMBER"/>
    <property type="match status" value="1"/>
</dbReference>
<feature type="domain" description="Helicase ATP-binding" evidence="7">
    <location>
        <begin position="29"/>
        <end position="198"/>
    </location>
</feature>
<protein>
    <recommendedName>
        <fullName evidence="5">ATP-dependent DNA helicase RecQ</fullName>
    </recommendedName>
    <alternativeName>
        <fullName evidence="6">DNA 3'-5' helicase RecQ</fullName>
    </alternativeName>
</protein>
<gene>
    <name evidence="9" type="primary">recQ_1</name>
    <name evidence="9" type="ORF">BRLA_c018590</name>
</gene>
<dbReference type="GO" id="GO:0006281">
    <property type="term" value="P:DNA repair"/>
    <property type="evidence" value="ECO:0007669"/>
    <property type="project" value="TreeGrafter"/>
</dbReference>
<evidence type="ECO:0000256" key="5">
    <source>
        <dbReference type="ARBA" id="ARBA00044535"/>
    </source>
</evidence>
<dbReference type="AlphaFoldDB" id="A0A075R3X0"/>
<keyword evidence="10" id="KW-1185">Reference proteome</keyword>
<dbReference type="InterPro" id="IPR004589">
    <property type="entry name" value="DNA_helicase_ATP-dep_RecQ"/>
</dbReference>
<evidence type="ECO:0000259" key="8">
    <source>
        <dbReference type="PROSITE" id="PS51194"/>
    </source>
</evidence>
<evidence type="ECO:0000256" key="1">
    <source>
        <dbReference type="ARBA" id="ARBA00022741"/>
    </source>
</evidence>
<dbReference type="NCBIfam" id="TIGR00614">
    <property type="entry name" value="recQ_fam"/>
    <property type="match status" value="1"/>
</dbReference>
<dbReference type="RefSeq" id="WP_003338493.1">
    <property type="nucleotide sequence ID" value="NZ_CP007806.1"/>
</dbReference>
<evidence type="ECO:0000313" key="9">
    <source>
        <dbReference type="EMBL" id="AIG26181.1"/>
    </source>
</evidence>
<keyword evidence="2 9" id="KW-0378">Hydrolase</keyword>
<dbReference type="GO" id="GO:0006310">
    <property type="term" value="P:DNA recombination"/>
    <property type="evidence" value="ECO:0007669"/>
    <property type="project" value="InterPro"/>
</dbReference>
<dbReference type="Proteomes" id="UP000005850">
    <property type="component" value="Chromosome"/>
</dbReference>
<keyword evidence="3 9" id="KW-0347">Helicase</keyword>
<dbReference type="GO" id="GO:0003676">
    <property type="term" value="F:nucleic acid binding"/>
    <property type="evidence" value="ECO:0007669"/>
    <property type="project" value="InterPro"/>
</dbReference>
<dbReference type="SMART" id="SM00487">
    <property type="entry name" value="DEXDc"/>
    <property type="match status" value="1"/>
</dbReference>
<dbReference type="Gene3D" id="1.10.10.10">
    <property type="entry name" value="Winged helix-like DNA-binding domain superfamily/Winged helix DNA-binding domain"/>
    <property type="match status" value="1"/>
</dbReference>
<reference evidence="9 10" key="1">
    <citation type="journal article" date="2011" name="J. Bacteriol.">
        <title>Genome sequence of Brevibacillus laterosporus LMG 15441, a pathogen of invertebrates.</title>
        <authorList>
            <person name="Djukic M."/>
            <person name="Poehlein A."/>
            <person name="Thurmer A."/>
            <person name="Daniel R."/>
        </authorList>
    </citation>
    <scope>NUCLEOTIDE SEQUENCE [LARGE SCALE GENOMIC DNA]</scope>
    <source>
        <strain evidence="9 10">LMG 15441</strain>
    </source>
</reference>
<organism evidence="9 10">
    <name type="scientific">Brevibacillus laterosporus LMG 15441</name>
    <dbReference type="NCBI Taxonomy" id="1042163"/>
    <lineage>
        <taxon>Bacteria</taxon>
        <taxon>Bacillati</taxon>
        <taxon>Bacillota</taxon>
        <taxon>Bacilli</taxon>
        <taxon>Bacillales</taxon>
        <taxon>Paenibacillaceae</taxon>
        <taxon>Brevibacillus</taxon>
    </lineage>
</organism>
<proteinExistence type="predicted"/>
<evidence type="ECO:0000256" key="6">
    <source>
        <dbReference type="ARBA" id="ARBA00044550"/>
    </source>
</evidence>
<keyword evidence="4" id="KW-0067">ATP-binding</keyword>
<dbReference type="STRING" id="1042163.BRLA_c018590"/>
<dbReference type="Pfam" id="PF16124">
    <property type="entry name" value="RecQ_Zn_bind"/>
    <property type="match status" value="1"/>
</dbReference>
<dbReference type="GO" id="GO:0005737">
    <property type="term" value="C:cytoplasm"/>
    <property type="evidence" value="ECO:0007669"/>
    <property type="project" value="TreeGrafter"/>
</dbReference>
<sequence>METNMKNIRLILQRYFGHAAFRTGQEEIISRILKGENVLGIMSTGGGKSLTYQVPAYVLPGITLVVSPLISLMVDQVQQLLKNGHRLATYINSSLDRDEIRLVIDELEAGKYKLVYISPEKLQQPSIIRLLQKRGVSLVAIDEAHCISQWGHDFRTDYLKLPSLIKALGEPPVLAVTATATHNVAQEIADLFDIAVDNQIRLSVNRSNIAYDLYPASDEADKNTRLLAQLRECQKPGIVYCSTRQAVEQLVVLCQQGGIQRVSGFHGGMNPMERILIQEQFIANQLDVIIATNAFGMGIDKPDIRFVIHYHLPASIEAYTQEVGRIGRDQQPGYACLYVQEEDVHIHHRLFQNEYPTDEELVAFLGLLRTSVHRADSHVPTREGYEQKITHEELFAAIGIGENVTRLLFYYAQEAGAVHSVQLGKNGYTYWIQPHDPKLIHGTMKQRIQLVKRSKFAKLGTMQEWIQTSGCFREALLAYFGERMIEKPESCCRTCGINRELYHESVKQERITREAVWNLTEALERLLPRKSPNEGGSASL</sequence>
<dbReference type="GO" id="GO:0005524">
    <property type="term" value="F:ATP binding"/>
    <property type="evidence" value="ECO:0007669"/>
    <property type="project" value="UniProtKB-KW"/>
</dbReference>
<dbReference type="InterPro" id="IPR027417">
    <property type="entry name" value="P-loop_NTPase"/>
</dbReference>
<dbReference type="FunFam" id="3.40.50.300:FF:001389">
    <property type="entry name" value="ATP-dependent DNA helicase RecQ"/>
    <property type="match status" value="1"/>
</dbReference>
<dbReference type="HOGENOM" id="CLU_001103_9_7_9"/>
<dbReference type="Gene3D" id="3.40.50.300">
    <property type="entry name" value="P-loop containing nucleotide triphosphate hydrolases"/>
    <property type="match status" value="2"/>
</dbReference>
<dbReference type="InterPro" id="IPR011545">
    <property type="entry name" value="DEAD/DEAH_box_helicase_dom"/>
</dbReference>
<dbReference type="KEGG" id="blr:BRLA_c018590"/>
<dbReference type="GO" id="GO:0043138">
    <property type="term" value="F:3'-5' DNA helicase activity"/>
    <property type="evidence" value="ECO:0007669"/>
    <property type="project" value="TreeGrafter"/>
</dbReference>
<keyword evidence="1" id="KW-0547">Nucleotide-binding</keyword>
<dbReference type="GO" id="GO:0009378">
    <property type="term" value="F:four-way junction helicase activity"/>
    <property type="evidence" value="ECO:0007669"/>
    <property type="project" value="TreeGrafter"/>
</dbReference>
<dbReference type="InterPro" id="IPR032284">
    <property type="entry name" value="RecQ_Zn-bd"/>
</dbReference>
<dbReference type="SUPFAM" id="SSF52540">
    <property type="entry name" value="P-loop containing nucleoside triphosphate hydrolases"/>
    <property type="match status" value="1"/>
</dbReference>
<dbReference type="SMART" id="SM00490">
    <property type="entry name" value="HELICc"/>
    <property type="match status" value="1"/>
</dbReference>